<evidence type="ECO:0000313" key="3">
    <source>
        <dbReference type="Proteomes" id="UP000309992"/>
    </source>
</evidence>
<keyword evidence="3" id="KW-1185">Reference proteome</keyword>
<dbReference type="SUPFAM" id="SSF100950">
    <property type="entry name" value="NagB/RpiA/CoA transferase-like"/>
    <property type="match status" value="1"/>
</dbReference>
<feature type="domain" description="LUD" evidence="1">
    <location>
        <begin position="104"/>
        <end position="200"/>
    </location>
</feature>
<dbReference type="RefSeq" id="WP_112265169.1">
    <property type="nucleotide sequence ID" value="NZ_SWMS01000025.1"/>
</dbReference>
<dbReference type="PANTHER" id="PTHR43682">
    <property type="entry name" value="LACTATE UTILIZATION PROTEIN C"/>
    <property type="match status" value="1"/>
</dbReference>
<gene>
    <name evidence="2" type="ORF">FCN18_31375</name>
</gene>
<dbReference type="EMBL" id="SWMS01000025">
    <property type="protein sequence ID" value="TKG62904.1"/>
    <property type="molecule type" value="Genomic_DNA"/>
</dbReference>
<organism evidence="2 3">
    <name type="scientific">Prauserella endophytica</name>
    <dbReference type="NCBI Taxonomy" id="1592324"/>
    <lineage>
        <taxon>Bacteria</taxon>
        <taxon>Bacillati</taxon>
        <taxon>Actinomycetota</taxon>
        <taxon>Actinomycetes</taxon>
        <taxon>Pseudonocardiales</taxon>
        <taxon>Pseudonocardiaceae</taxon>
        <taxon>Prauserella</taxon>
        <taxon>Prauserella coralliicola group</taxon>
    </lineage>
</organism>
<protein>
    <submittedName>
        <fullName evidence="2">Lactate utilization protein C</fullName>
    </submittedName>
</protein>
<comment type="caution">
    <text evidence="2">The sequence shown here is derived from an EMBL/GenBank/DDBJ whole genome shotgun (WGS) entry which is preliminary data.</text>
</comment>
<dbReference type="Gene3D" id="3.40.50.10420">
    <property type="entry name" value="NagB/RpiA/CoA transferase-like"/>
    <property type="match status" value="1"/>
</dbReference>
<reference evidence="2 3" key="1">
    <citation type="journal article" date="2015" name="Antonie Van Leeuwenhoek">
        <title>Prauserella endophytica sp. nov., an endophytic actinobacterium isolated from Tamarix taklamakanensis.</title>
        <authorList>
            <person name="Liu J.M."/>
            <person name="Habden X."/>
            <person name="Guo L."/>
            <person name="Tuo L."/>
            <person name="Jiang Z.K."/>
            <person name="Liu S.W."/>
            <person name="Liu X.F."/>
            <person name="Chen L."/>
            <person name="Li R.F."/>
            <person name="Zhang Y.Q."/>
            <person name="Sun C.H."/>
        </authorList>
    </citation>
    <scope>NUCLEOTIDE SEQUENCE [LARGE SCALE GENOMIC DNA]</scope>
    <source>
        <strain evidence="2 3">CGMCC 4.7182</strain>
    </source>
</reference>
<dbReference type="PANTHER" id="PTHR43682:SF1">
    <property type="entry name" value="LACTATE UTILIZATION PROTEIN C"/>
    <property type="match status" value="1"/>
</dbReference>
<dbReference type="InterPro" id="IPR003741">
    <property type="entry name" value="LUD_dom"/>
</dbReference>
<dbReference type="InterPro" id="IPR024185">
    <property type="entry name" value="FTHF_cligase-like_sf"/>
</dbReference>
<name>A0ABY2RW69_9PSEU</name>
<dbReference type="InterPro" id="IPR037171">
    <property type="entry name" value="NagB/RpiA_transferase-like"/>
</dbReference>
<dbReference type="Proteomes" id="UP000309992">
    <property type="component" value="Unassembled WGS sequence"/>
</dbReference>
<evidence type="ECO:0000259" key="1">
    <source>
        <dbReference type="Pfam" id="PF02589"/>
    </source>
</evidence>
<dbReference type="Pfam" id="PF02589">
    <property type="entry name" value="LUD_dom"/>
    <property type="match status" value="1"/>
</dbReference>
<proteinExistence type="predicted"/>
<evidence type="ECO:0000313" key="2">
    <source>
        <dbReference type="EMBL" id="TKG62904.1"/>
    </source>
</evidence>
<sequence>MFSARDEILARIRAVNRASPVPIPRDYERTRTVPDVLGLLDERVTDYKAIVHRVAEAQLPDRIADRLALRSVSTMAVPSDVPPEWRVPAVTWLPDEPPLPLAELDTVDGVLTGCAVAIAETGTIVLDAGAGQGRRMLSLVPDYHLCVVRADQVVTSVPEALARLEPGRPLTFISGPSATSDIELDRVEGVHGPRTLEVLIAT</sequence>
<accession>A0ABY2RW69</accession>